<gene>
    <name evidence="1" type="ORF">A2Y83_01275</name>
</gene>
<organism evidence="1 2">
    <name type="scientific">Candidatus Falkowbacteria bacterium RBG_13_39_14</name>
    <dbReference type="NCBI Taxonomy" id="1797985"/>
    <lineage>
        <taxon>Bacteria</taxon>
        <taxon>Candidatus Falkowiibacteriota</taxon>
    </lineage>
</organism>
<sequence length="83" mass="9414">MPEVTHIPKDDIQALWDGAEEASWDGLMKAVENRKNKPEGIENAIIGWLLKEIPKMKSEPYPGSADDLYEMINDRLGGMEEEQ</sequence>
<proteinExistence type="predicted"/>
<dbReference type="Proteomes" id="UP000178323">
    <property type="component" value="Unassembled WGS sequence"/>
</dbReference>
<protein>
    <submittedName>
        <fullName evidence="1">Uncharacterized protein</fullName>
    </submittedName>
</protein>
<name>A0A1F5S4F7_9BACT</name>
<comment type="caution">
    <text evidence="1">The sequence shown here is derived from an EMBL/GenBank/DDBJ whole genome shotgun (WGS) entry which is preliminary data.</text>
</comment>
<dbReference type="AlphaFoldDB" id="A0A1F5S4F7"/>
<evidence type="ECO:0000313" key="2">
    <source>
        <dbReference type="Proteomes" id="UP000178323"/>
    </source>
</evidence>
<dbReference type="EMBL" id="MFFS01000057">
    <property type="protein sequence ID" value="OGF21574.1"/>
    <property type="molecule type" value="Genomic_DNA"/>
</dbReference>
<reference evidence="1 2" key="1">
    <citation type="journal article" date="2016" name="Nat. Commun.">
        <title>Thousands of microbial genomes shed light on interconnected biogeochemical processes in an aquifer system.</title>
        <authorList>
            <person name="Anantharaman K."/>
            <person name="Brown C.T."/>
            <person name="Hug L.A."/>
            <person name="Sharon I."/>
            <person name="Castelle C.J."/>
            <person name="Probst A.J."/>
            <person name="Thomas B.C."/>
            <person name="Singh A."/>
            <person name="Wilkins M.J."/>
            <person name="Karaoz U."/>
            <person name="Brodie E.L."/>
            <person name="Williams K.H."/>
            <person name="Hubbard S.S."/>
            <person name="Banfield J.F."/>
        </authorList>
    </citation>
    <scope>NUCLEOTIDE SEQUENCE [LARGE SCALE GENOMIC DNA]</scope>
</reference>
<evidence type="ECO:0000313" key="1">
    <source>
        <dbReference type="EMBL" id="OGF21574.1"/>
    </source>
</evidence>
<accession>A0A1F5S4F7</accession>